<sequence length="305" mass="34108">MSLPPLYALRAFEAAARMGSFSKAAVILNITPGAVSRHIRTLEAWFDCELFERHGPRVRVNDAGTVLAAQLTEGFMSIERACLAFRSNSHSLRLKAPSTLTMRWLLDVLNAFRERYIKPDIEITSVWMDTDTVDFSREPYDCAILLGNGDFGKSTDSRLLFREWLVPICSPSMLNAAQTSLPECDLIHPSPDRRDWRRWLKRTGLYPGLNVNGGKVFDTLEQGNLAALSGHGVSVGDLLLSLAAIDSGLLALPFKEAIATGDGYYLVWPENSSKNKNIAFLLDWLKLNAPQLPNFELRYHDGHEE</sequence>
<organism evidence="6 7">
    <name type="scientific">Lonsdalea quercina</name>
    <dbReference type="NCBI Taxonomy" id="71657"/>
    <lineage>
        <taxon>Bacteria</taxon>
        <taxon>Pseudomonadati</taxon>
        <taxon>Pseudomonadota</taxon>
        <taxon>Gammaproteobacteria</taxon>
        <taxon>Enterobacterales</taxon>
        <taxon>Pectobacteriaceae</taxon>
        <taxon>Lonsdalea</taxon>
    </lineage>
</organism>
<dbReference type="Pfam" id="PF00126">
    <property type="entry name" value="HTH_1"/>
    <property type="match status" value="1"/>
</dbReference>
<feature type="domain" description="HTH lysR-type" evidence="5">
    <location>
        <begin position="4"/>
        <end position="61"/>
    </location>
</feature>
<dbReference type="PANTHER" id="PTHR30537">
    <property type="entry name" value="HTH-TYPE TRANSCRIPTIONAL REGULATOR"/>
    <property type="match status" value="1"/>
</dbReference>
<dbReference type="STRING" id="71657.SAMN02982996_02071"/>
<dbReference type="PROSITE" id="PS50931">
    <property type="entry name" value="HTH_LYSR"/>
    <property type="match status" value="1"/>
</dbReference>
<evidence type="ECO:0000313" key="6">
    <source>
        <dbReference type="EMBL" id="SEA62522.1"/>
    </source>
</evidence>
<dbReference type="GO" id="GO:0006351">
    <property type="term" value="P:DNA-templated transcription"/>
    <property type="evidence" value="ECO:0007669"/>
    <property type="project" value="TreeGrafter"/>
</dbReference>
<evidence type="ECO:0000313" key="7">
    <source>
        <dbReference type="Proteomes" id="UP000187280"/>
    </source>
</evidence>
<dbReference type="Gene3D" id="3.40.190.10">
    <property type="entry name" value="Periplasmic binding protein-like II"/>
    <property type="match status" value="2"/>
</dbReference>
<keyword evidence="4" id="KW-0804">Transcription</keyword>
<comment type="similarity">
    <text evidence="1">Belongs to the LysR transcriptional regulatory family.</text>
</comment>
<dbReference type="InterPro" id="IPR058163">
    <property type="entry name" value="LysR-type_TF_proteobact-type"/>
</dbReference>
<evidence type="ECO:0000256" key="1">
    <source>
        <dbReference type="ARBA" id="ARBA00009437"/>
    </source>
</evidence>
<accession>A0A1H4CQX7</accession>
<name>A0A1H4CQX7_9GAMM</name>
<protein>
    <submittedName>
        <fullName evidence="6">DNA-binding transcriptional regulator, LysR family</fullName>
    </submittedName>
</protein>
<dbReference type="InterPro" id="IPR005119">
    <property type="entry name" value="LysR_subst-bd"/>
</dbReference>
<dbReference type="InterPro" id="IPR000847">
    <property type="entry name" value="LysR_HTH_N"/>
</dbReference>
<dbReference type="PANTHER" id="PTHR30537:SF26">
    <property type="entry name" value="GLYCINE CLEAVAGE SYSTEM TRANSCRIPTIONAL ACTIVATOR"/>
    <property type="match status" value="1"/>
</dbReference>
<keyword evidence="7" id="KW-1185">Reference proteome</keyword>
<dbReference type="GO" id="GO:0043565">
    <property type="term" value="F:sequence-specific DNA binding"/>
    <property type="evidence" value="ECO:0007669"/>
    <property type="project" value="TreeGrafter"/>
</dbReference>
<dbReference type="InterPro" id="IPR036388">
    <property type="entry name" value="WH-like_DNA-bd_sf"/>
</dbReference>
<dbReference type="SUPFAM" id="SSF46785">
    <property type="entry name" value="Winged helix' DNA-binding domain"/>
    <property type="match status" value="1"/>
</dbReference>
<dbReference type="GO" id="GO:0003700">
    <property type="term" value="F:DNA-binding transcription factor activity"/>
    <property type="evidence" value="ECO:0007669"/>
    <property type="project" value="InterPro"/>
</dbReference>
<reference evidence="6 7" key="1">
    <citation type="submission" date="2016-10" db="EMBL/GenBank/DDBJ databases">
        <authorList>
            <person name="de Groot N.N."/>
        </authorList>
    </citation>
    <scope>NUCLEOTIDE SEQUENCE [LARGE SCALE GENOMIC DNA]</scope>
    <source>
        <strain evidence="6 7">ATCC 29281</strain>
    </source>
</reference>
<keyword evidence="2" id="KW-0805">Transcription regulation</keyword>
<proteinExistence type="inferred from homology"/>
<evidence type="ECO:0000256" key="2">
    <source>
        <dbReference type="ARBA" id="ARBA00023015"/>
    </source>
</evidence>
<evidence type="ECO:0000256" key="3">
    <source>
        <dbReference type="ARBA" id="ARBA00023125"/>
    </source>
</evidence>
<dbReference type="InterPro" id="IPR036390">
    <property type="entry name" value="WH_DNA-bd_sf"/>
</dbReference>
<dbReference type="AlphaFoldDB" id="A0A1H4CQX7"/>
<dbReference type="Gene3D" id="1.10.10.10">
    <property type="entry name" value="Winged helix-like DNA-binding domain superfamily/Winged helix DNA-binding domain"/>
    <property type="match status" value="1"/>
</dbReference>
<dbReference type="Pfam" id="PF03466">
    <property type="entry name" value="LysR_substrate"/>
    <property type="match status" value="1"/>
</dbReference>
<evidence type="ECO:0000256" key="4">
    <source>
        <dbReference type="ARBA" id="ARBA00023163"/>
    </source>
</evidence>
<evidence type="ECO:0000259" key="5">
    <source>
        <dbReference type="PROSITE" id="PS50931"/>
    </source>
</evidence>
<dbReference type="Proteomes" id="UP000187280">
    <property type="component" value="Unassembled WGS sequence"/>
</dbReference>
<gene>
    <name evidence="6" type="ORF">SAMN02982996_02071</name>
</gene>
<dbReference type="GeneID" id="97764942"/>
<dbReference type="SUPFAM" id="SSF53850">
    <property type="entry name" value="Periplasmic binding protein-like II"/>
    <property type="match status" value="1"/>
</dbReference>
<keyword evidence="3 6" id="KW-0238">DNA-binding</keyword>
<dbReference type="RefSeq" id="WP_026743886.1">
    <property type="nucleotide sequence ID" value="NZ_FNQS01000006.1"/>
</dbReference>
<dbReference type="EMBL" id="FNQS01000006">
    <property type="protein sequence ID" value="SEA62522.1"/>
    <property type="molecule type" value="Genomic_DNA"/>
</dbReference>